<proteinExistence type="predicted"/>
<sequence length="177" mass="20334">MTGRHQGVITPIHCVAKPGFMRVWCGAHQLDLCMQSFYLAIPDTFYSIFTLLVAYLRRQQNFISNERSQCPLICNTRWLNMIKVTTWFDQHRLAVVAYLEEKKPNCMPDDSWWILMLFVHEIAGIAAISCKSLQRHGALLCNQHHMLKRLVLEINNKVGIVGILTKAQRGAIDEATH</sequence>
<dbReference type="PANTHER" id="PTHR37067:SF3">
    <property type="entry name" value="PX DOMAIN-CONTAINING PROTEIN"/>
    <property type="match status" value="1"/>
</dbReference>
<accession>A0ABP0WJ46</accession>
<dbReference type="InterPro" id="IPR012337">
    <property type="entry name" value="RNaseH-like_sf"/>
</dbReference>
<protein>
    <submittedName>
        <fullName evidence="2">Uncharacterized protein</fullName>
    </submittedName>
</protein>
<keyword evidence="1" id="KW-0472">Membrane</keyword>
<gene>
    <name evidence="2" type="ORF">CSSPJE1EN1_LOCUS10900</name>
</gene>
<dbReference type="EMBL" id="OZ020112">
    <property type="protein sequence ID" value="CAK9265422.1"/>
    <property type="molecule type" value="Genomic_DNA"/>
</dbReference>
<name>A0ABP0WJ46_9BRYO</name>
<dbReference type="Proteomes" id="UP001497444">
    <property type="component" value="Chromosome 17"/>
</dbReference>
<organism evidence="2 3">
    <name type="scientific">Sphagnum jensenii</name>
    <dbReference type="NCBI Taxonomy" id="128206"/>
    <lineage>
        <taxon>Eukaryota</taxon>
        <taxon>Viridiplantae</taxon>
        <taxon>Streptophyta</taxon>
        <taxon>Embryophyta</taxon>
        <taxon>Bryophyta</taxon>
        <taxon>Sphagnophytina</taxon>
        <taxon>Sphagnopsida</taxon>
        <taxon>Sphagnales</taxon>
        <taxon>Sphagnaceae</taxon>
        <taxon>Sphagnum</taxon>
    </lineage>
</organism>
<dbReference type="PANTHER" id="PTHR37067">
    <property type="entry name" value="PX DOMAIN-CONTAINING PROTEIN"/>
    <property type="match status" value="1"/>
</dbReference>
<keyword evidence="1" id="KW-1133">Transmembrane helix</keyword>
<reference evidence="2" key="1">
    <citation type="submission" date="2024-02" db="EMBL/GenBank/DDBJ databases">
        <authorList>
            <consortium name="ELIXIR-Norway"/>
            <consortium name="Elixir Norway"/>
        </authorList>
    </citation>
    <scope>NUCLEOTIDE SEQUENCE</scope>
</reference>
<evidence type="ECO:0000313" key="2">
    <source>
        <dbReference type="EMBL" id="CAK9265422.1"/>
    </source>
</evidence>
<keyword evidence="3" id="KW-1185">Reference proteome</keyword>
<feature type="transmembrane region" description="Helical" evidence="1">
    <location>
        <begin position="37"/>
        <end position="56"/>
    </location>
</feature>
<keyword evidence="1" id="KW-0812">Transmembrane</keyword>
<evidence type="ECO:0000313" key="3">
    <source>
        <dbReference type="Proteomes" id="UP001497444"/>
    </source>
</evidence>
<evidence type="ECO:0000256" key="1">
    <source>
        <dbReference type="SAM" id="Phobius"/>
    </source>
</evidence>
<dbReference type="SUPFAM" id="SSF53098">
    <property type="entry name" value="Ribonuclease H-like"/>
    <property type="match status" value="1"/>
</dbReference>